<gene>
    <name evidence="2" type="ORF">AQUCO_01400536v1</name>
</gene>
<feature type="transmembrane region" description="Helical" evidence="1">
    <location>
        <begin position="6"/>
        <end position="30"/>
    </location>
</feature>
<dbReference type="InParanoid" id="A0A2G5DWY4"/>
<evidence type="ECO:0000313" key="2">
    <source>
        <dbReference type="EMBL" id="PIA48011.1"/>
    </source>
</evidence>
<accession>A0A2G5DWY4</accession>
<organism evidence="2 3">
    <name type="scientific">Aquilegia coerulea</name>
    <name type="common">Rocky mountain columbine</name>
    <dbReference type="NCBI Taxonomy" id="218851"/>
    <lineage>
        <taxon>Eukaryota</taxon>
        <taxon>Viridiplantae</taxon>
        <taxon>Streptophyta</taxon>
        <taxon>Embryophyta</taxon>
        <taxon>Tracheophyta</taxon>
        <taxon>Spermatophyta</taxon>
        <taxon>Magnoliopsida</taxon>
        <taxon>Ranunculales</taxon>
        <taxon>Ranunculaceae</taxon>
        <taxon>Thalictroideae</taxon>
        <taxon>Aquilegia</taxon>
    </lineage>
</organism>
<keyword evidence="1" id="KW-0812">Transmembrane</keyword>
<dbReference type="EMBL" id="KZ305031">
    <property type="protein sequence ID" value="PIA48011.1"/>
    <property type="molecule type" value="Genomic_DNA"/>
</dbReference>
<reference evidence="2 3" key="1">
    <citation type="submission" date="2017-09" db="EMBL/GenBank/DDBJ databases">
        <title>WGS assembly of Aquilegia coerulea Goldsmith.</title>
        <authorList>
            <person name="Hodges S."/>
            <person name="Kramer E."/>
            <person name="Nordborg M."/>
            <person name="Tomkins J."/>
            <person name="Borevitz J."/>
            <person name="Derieg N."/>
            <person name="Yan J."/>
            <person name="Mihaltcheva S."/>
            <person name="Hayes R.D."/>
            <person name="Rokhsar D."/>
        </authorList>
    </citation>
    <scope>NUCLEOTIDE SEQUENCE [LARGE SCALE GENOMIC DNA]</scope>
    <source>
        <strain evidence="3">cv. Goldsmith</strain>
    </source>
</reference>
<proteinExistence type="predicted"/>
<name>A0A2G5DWY4_AQUCA</name>
<keyword evidence="1" id="KW-1133">Transmembrane helix</keyword>
<evidence type="ECO:0000256" key="1">
    <source>
        <dbReference type="SAM" id="Phobius"/>
    </source>
</evidence>
<dbReference type="OrthoDB" id="1043111at2759"/>
<protein>
    <submittedName>
        <fullName evidence="2">Uncharacterized protein</fullName>
    </submittedName>
</protein>
<dbReference type="AlphaFoldDB" id="A0A2G5DWY4"/>
<keyword evidence="3" id="KW-1185">Reference proteome</keyword>
<keyword evidence="1" id="KW-0472">Membrane</keyword>
<dbReference type="Proteomes" id="UP000230069">
    <property type="component" value="Unassembled WGS sequence"/>
</dbReference>
<sequence>MHSCIILEFFLCQYSIIIAIITIYIGTGIARLKERSLDSKIKSKVTLDTELQFLSTNFVTKRRCSQIGDLIWCIRHDHDI</sequence>
<evidence type="ECO:0000313" key="3">
    <source>
        <dbReference type="Proteomes" id="UP000230069"/>
    </source>
</evidence>